<gene>
    <name evidence="1" type="ORF">B4122_4554</name>
</gene>
<name>A0AAP1E0S4_BACIU</name>
<dbReference type="AlphaFoldDB" id="A0AAP1E0S4"/>
<evidence type="ECO:0000313" key="1">
    <source>
        <dbReference type="EMBL" id="KZD87330.1"/>
    </source>
</evidence>
<sequence length="63" mass="7511">MNYYKMLENLHVVSNNKDRADMNFWAEELYSSSDFSDACLDIHLLLRKGICTYFERNEEQNGK</sequence>
<proteinExistence type="predicted"/>
<comment type="caution">
    <text evidence="1">The sequence shown here is derived from an EMBL/GenBank/DDBJ whole genome shotgun (WGS) entry which is preliminary data.</text>
</comment>
<reference evidence="1 2" key="1">
    <citation type="submission" date="2015-09" db="EMBL/GenBank/DDBJ databases">
        <title>Spore heat resistance.</title>
        <authorList>
            <person name="Boekhorst J."/>
            <person name="Berendsen E.M."/>
            <person name="Wells-Bennik M.H."/>
            <person name="Kuipers O.P."/>
        </authorList>
    </citation>
    <scope>NUCLEOTIDE SEQUENCE [LARGE SCALE GENOMIC DNA]</scope>
    <source>
        <strain evidence="1 2">B4122</strain>
    </source>
</reference>
<protein>
    <submittedName>
        <fullName evidence="1">Uncharacterized protein</fullName>
    </submittedName>
</protein>
<evidence type="ECO:0000313" key="2">
    <source>
        <dbReference type="Proteomes" id="UP000076442"/>
    </source>
</evidence>
<dbReference type="EMBL" id="LJZV01000032">
    <property type="protein sequence ID" value="KZD87330.1"/>
    <property type="molecule type" value="Genomic_DNA"/>
</dbReference>
<organism evidence="1 2">
    <name type="scientific">Bacillus subtilis</name>
    <dbReference type="NCBI Taxonomy" id="1423"/>
    <lineage>
        <taxon>Bacteria</taxon>
        <taxon>Bacillati</taxon>
        <taxon>Bacillota</taxon>
        <taxon>Bacilli</taxon>
        <taxon>Bacillales</taxon>
        <taxon>Bacillaceae</taxon>
        <taxon>Bacillus</taxon>
    </lineage>
</organism>
<dbReference type="RefSeq" id="WP_042977393.1">
    <property type="nucleotide sequence ID" value="NZ_JXHR01000028.1"/>
</dbReference>
<accession>A0AAP1E0S4</accession>
<dbReference type="Proteomes" id="UP000076442">
    <property type="component" value="Unassembled WGS sequence"/>
</dbReference>